<evidence type="ECO:0000313" key="3">
    <source>
        <dbReference type="Proteomes" id="UP001164746"/>
    </source>
</evidence>
<feature type="region of interest" description="Disordered" evidence="1">
    <location>
        <begin position="642"/>
        <end position="682"/>
    </location>
</feature>
<evidence type="ECO:0000313" key="2">
    <source>
        <dbReference type="EMBL" id="WAR18315.1"/>
    </source>
</evidence>
<name>A0ABY7F869_MYAAR</name>
<keyword evidence="3" id="KW-1185">Reference proteome</keyword>
<proteinExistence type="predicted"/>
<protein>
    <submittedName>
        <fullName evidence="2">Uncharacterized protein</fullName>
    </submittedName>
</protein>
<organism evidence="2 3">
    <name type="scientific">Mya arenaria</name>
    <name type="common">Soft-shell clam</name>
    <dbReference type="NCBI Taxonomy" id="6604"/>
    <lineage>
        <taxon>Eukaryota</taxon>
        <taxon>Metazoa</taxon>
        <taxon>Spiralia</taxon>
        <taxon>Lophotrochozoa</taxon>
        <taxon>Mollusca</taxon>
        <taxon>Bivalvia</taxon>
        <taxon>Autobranchia</taxon>
        <taxon>Heteroconchia</taxon>
        <taxon>Euheterodonta</taxon>
        <taxon>Imparidentia</taxon>
        <taxon>Neoheterodontei</taxon>
        <taxon>Myida</taxon>
        <taxon>Myoidea</taxon>
        <taxon>Myidae</taxon>
        <taxon>Mya</taxon>
    </lineage>
</organism>
<gene>
    <name evidence="2" type="ORF">MAR_000153</name>
</gene>
<accession>A0ABY7F869</accession>
<feature type="compositionally biased region" description="Low complexity" evidence="1">
    <location>
        <begin position="660"/>
        <end position="674"/>
    </location>
</feature>
<feature type="compositionally biased region" description="Polar residues" evidence="1">
    <location>
        <begin position="642"/>
        <end position="659"/>
    </location>
</feature>
<dbReference type="EMBL" id="CP111022">
    <property type="protein sequence ID" value="WAR18315.1"/>
    <property type="molecule type" value="Genomic_DNA"/>
</dbReference>
<reference evidence="2" key="1">
    <citation type="submission" date="2022-11" db="EMBL/GenBank/DDBJ databases">
        <title>Centuries of genome instability and evolution in soft-shell clam transmissible cancer (bioRxiv).</title>
        <authorList>
            <person name="Hart S.F.M."/>
            <person name="Yonemitsu M.A."/>
            <person name="Giersch R.M."/>
            <person name="Beal B.F."/>
            <person name="Arriagada G."/>
            <person name="Davis B.W."/>
            <person name="Ostrander E.A."/>
            <person name="Goff S.P."/>
            <person name="Metzger M.J."/>
        </authorList>
    </citation>
    <scope>NUCLEOTIDE SEQUENCE</scope>
    <source>
        <strain evidence="2">MELC-2E11</strain>
        <tissue evidence="2">Siphon/mantle</tissue>
    </source>
</reference>
<dbReference type="Proteomes" id="UP001164746">
    <property type="component" value="Chromosome 11"/>
</dbReference>
<sequence length="710" mass="79084">MLQLNSTYVRCLMDAKANCNTFRRRREVSSDVVNNLINTARPVENYIAISKEILGEEAAGTTQYVYKHLILVASWQNGSLNEVEKSGHSFNLTLLTPKIKQTAHDMVTSKESGFQTIFDEFNQALKTYSDAEKKTRYDKNDGICARVRIKISQELVLTRDGFNARLEIENGEKSEPRLEELTAVDGSGRLTKGVSGTADWLIIPYSSAAPDADTLYDVGGTLSYSVDGTEFSTALLPDTIIVKPNPSLVVRYFHERYVRGDNPMTPDVEPIVPFSLAVVIMNQGNGVAQALKITSAQPEIIENEKGLLISFKIIGAQLGNESITPSLTVDFGDIYASETKTARWLMTSTLMGTFYNYSATFENINPLGDPQLSIIDKLDYHELFHSVRIVYPFGLDDGLDDFLVNDRVDQDGIPDRLYTSSDASVVFDVFHANISVINFTDLERSSKHHTNVTFEVTCTASGWIYARIFNSFSLDIIYAEETDVGRSLLIDKNIWTTTHITDDNLVHLVDKITEHDTVKCIKHYTVTFGIRNKFPPHANFTNNIQHFNISNRVNIGHTVVTFAIDDKDGDSVSAFVRNETTMEFVLRRISENKFSIQVSSVPPIGRYEIEIVMMDNGFPALTATDVVQINVMEVPFNVPDSSTIAQDTSPRTSATTFSNSTLTSTAQQTESSSTPKDKVSSSTIIRPSPCLLLGTVYVFIQYSVVITCFL</sequence>
<evidence type="ECO:0000256" key="1">
    <source>
        <dbReference type="SAM" id="MobiDB-lite"/>
    </source>
</evidence>